<accession>A0A109JSZ2</accession>
<name>A0A109JSZ2_9HYPH</name>
<reference evidence="3 4" key="1">
    <citation type="submission" date="2015-11" db="EMBL/GenBank/DDBJ databases">
        <title>Draft Genome Sequence of the Strain BR 10423 (Rhizobium sp.) isolated from nodules of Mimosa pudica.</title>
        <authorList>
            <person name="Barauna A.C."/>
            <person name="Zilli J.E."/>
            <person name="Simoes-Araujo J.L."/>
            <person name="Reis V.M."/>
            <person name="James E.K."/>
            <person name="Reis F.B.Jr."/>
            <person name="Rouws L.F."/>
            <person name="Passos S.R."/>
            <person name="Gois S.R."/>
        </authorList>
    </citation>
    <scope>NUCLEOTIDE SEQUENCE [LARGE SCALE GENOMIC DNA]</scope>
    <source>
        <strain evidence="3 4">BR10423</strain>
    </source>
</reference>
<evidence type="ECO:0000313" key="4">
    <source>
        <dbReference type="Proteomes" id="UP000068164"/>
    </source>
</evidence>
<protein>
    <submittedName>
        <fullName evidence="3">Amine oxidase</fullName>
    </submittedName>
</protein>
<dbReference type="PRINTS" id="PR00420">
    <property type="entry name" value="RNGMNOXGNASE"/>
</dbReference>
<dbReference type="AlphaFoldDB" id="A0A109JSZ2"/>
<dbReference type="InterPro" id="IPR050703">
    <property type="entry name" value="Flavin_MAO"/>
</dbReference>
<dbReference type="Gene3D" id="3.50.50.60">
    <property type="entry name" value="FAD/NAD(P)-binding domain"/>
    <property type="match status" value="2"/>
</dbReference>
<dbReference type="InterPro" id="IPR002937">
    <property type="entry name" value="Amino_oxidase"/>
</dbReference>
<dbReference type="Proteomes" id="UP000068164">
    <property type="component" value="Unassembled WGS sequence"/>
</dbReference>
<dbReference type="Pfam" id="PF01593">
    <property type="entry name" value="Amino_oxidase"/>
    <property type="match status" value="2"/>
</dbReference>
<comment type="caution">
    <text evidence="3">The sequence shown here is derived from an EMBL/GenBank/DDBJ whole genome shotgun (WGS) entry which is preliminary data.</text>
</comment>
<sequence>MKTCQIAVVGAGLSGLYAARSLNAAGLDVIVLEARDRLGGRILTTGEDGLSSEDGFDLGPSWYWPQMQPAMATLVGQLGLSFFCQNGEGDVIFERMSRERPQRYSPTSMEQQSMRLAGGTAALVRALAADLPAGRILRGAKVTAMVLADAGIELSVETGEESASLLQAEHVIAALPPRLLEATVRFTPAQEPKTAARWRDMATWMASHAKFFAIYDQPFWRTDGLSGTAQSMVGPMVEIHDATTASGKAALFGFLGVGAEQRRAATGEQALKEACLTQLARLFGPQALKPLATILKDWAADPLTATAADRTGGAHPVAGSKEWVSGPWKDRLFLAGSETSPSEPGYLSGAVTAAEEAVTKILSEIHRQ</sequence>
<feature type="domain" description="Amine oxidase" evidence="2">
    <location>
        <begin position="108"/>
        <end position="362"/>
    </location>
</feature>
<dbReference type="PANTHER" id="PTHR43563">
    <property type="entry name" value="AMINE OXIDASE"/>
    <property type="match status" value="1"/>
</dbReference>
<comment type="similarity">
    <text evidence="1">Belongs to the flavin monoamine oxidase family.</text>
</comment>
<dbReference type="InterPro" id="IPR036188">
    <property type="entry name" value="FAD/NAD-bd_sf"/>
</dbReference>
<proteinExistence type="inferred from homology"/>
<evidence type="ECO:0000313" key="3">
    <source>
        <dbReference type="EMBL" id="KWV54612.1"/>
    </source>
</evidence>
<dbReference type="GO" id="GO:0016491">
    <property type="term" value="F:oxidoreductase activity"/>
    <property type="evidence" value="ECO:0007669"/>
    <property type="project" value="InterPro"/>
</dbReference>
<dbReference type="EMBL" id="LNCD01000059">
    <property type="protein sequence ID" value="KWV54612.1"/>
    <property type="molecule type" value="Genomic_DNA"/>
</dbReference>
<keyword evidence="4" id="KW-1185">Reference proteome</keyword>
<dbReference type="RefSeq" id="WP_028748657.1">
    <property type="nucleotide sequence ID" value="NZ_LNCD01000059.1"/>
</dbReference>
<evidence type="ECO:0000259" key="2">
    <source>
        <dbReference type="Pfam" id="PF01593"/>
    </source>
</evidence>
<dbReference type="SUPFAM" id="SSF51905">
    <property type="entry name" value="FAD/NAD(P)-binding domain"/>
    <property type="match status" value="1"/>
</dbReference>
<dbReference type="OrthoDB" id="337830at2"/>
<dbReference type="PANTHER" id="PTHR43563:SF1">
    <property type="entry name" value="AMINE OXIDASE [FLAVIN-CONTAINING] B"/>
    <property type="match status" value="1"/>
</dbReference>
<organism evidence="3 4">
    <name type="scientific">Rhizobium altiplani</name>
    <dbReference type="NCBI Taxonomy" id="1864509"/>
    <lineage>
        <taxon>Bacteria</taxon>
        <taxon>Pseudomonadati</taxon>
        <taxon>Pseudomonadota</taxon>
        <taxon>Alphaproteobacteria</taxon>
        <taxon>Hyphomicrobiales</taxon>
        <taxon>Rhizobiaceae</taxon>
        <taxon>Rhizobium/Agrobacterium group</taxon>
        <taxon>Rhizobium</taxon>
    </lineage>
</organism>
<dbReference type="SUPFAM" id="SSF54373">
    <property type="entry name" value="FAD-linked reductases, C-terminal domain"/>
    <property type="match status" value="1"/>
</dbReference>
<gene>
    <name evidence="3" type="ORF">AS026_38860</name>
</gene>
<feature type="domain" description="Amine oxidase" evidence="2">
    <location>
        <begin position="13"/>
        <end position="81"/>
    </location>
</feature>
<evidence type="ECO:0000256" key="1">
    <source>
        <dbReference type="ARBA" id="ARBA00005995"/>
    </source>
</evidence>